<gene>
    <name evidence="2" type="ORF">LTRI10_LOCUS36725</name>
</gene>
<name>A0AAV2FDJ3_9ROSI</name>
<reference evidence="2 3" key="1">
    <citation type="submission" date="2024-04" db="EMBL/GenBank/DDBJ databases">
        <authorList>
            <person name="Fracassetti M."/>
        </authorList>
    </citation>
    <scope>NUCLEOTIDE SEQUENCE [LARGE SCALE GENOMIC DNA]</scope>
</reference>
<dbReference type="EMBL" id="OZ034819">
    <property type="protein sequence ID" value="CAL1396351.1"/>
    <property type="molecule type" value="Genomic_DNA"/>
</dbReference>
<organism evidence="2 3">
    <name type="scientific">Linum trigynum</name>
    <dbReference type="NCBI Taxonomy" id="586398"/>
    <lineage>
        <taxon>Eukaryota</taxon>
        <taxon>Viridiplantae</taxon>
        <taxon>Streptophyta</taxon>
        <taxon>Embryophyta</taxon>
        <taxon>Tracheophyta</taxon>
        <taxon>Spermatophyta</taxon>
        <taxon>Magnoliopsida</taxon>
        <taxon>eudicotyledons</taxon>
        <taxon>Gunneridae</taxon>
        <taxon>Pentapetalae</taxon>
        <taxon>rosids</taxon>
        <taxon>fabids</taxon>
        <taxon>Malpighiales</taxon>
        <taxon>Linaceae</taxon>
        <taxon>Linum</taxon>
    </lineage>
</organism>
<dbReference type="AlphaFoldDB" id="A0AAV2FDJ3"/>
<accession>A0AAV2FDJ3</accession>
<evidence type="ECO:0000256" key="1">
    <source>
        <dbReference type="SAM" id="MobiDB-lite"/>
    </source>
</evidence>
<sequence length="104" mass="11505">MLQFPSLIVGVVSCGPCQPKELRLRYEAQVGLIPPPDFWILRSQKIEACVVDLTNTGSRSGLKEFHEIQEETQESQNDGGMSLIPMVRGDVAPNSSSLGKFWSK</sequence>
<evidence type="ECO:0000313" key="3">
    <source>
        <dbReference type="Proteomes" id="UP001497516"/>
    </source>
</evidence>
<dbReference type="Proteomes" id="UP001497516">
    <property type="component" value="Chromosome 6"/>
</dbReference>
<keyword evidence="3" id="KW-1185">Reference proteome</keyword>
<proteinExistence type="predicted"/>
<evidence type="ECO:0000313" key="2">
    <source>
        <dbReference type="EMBL" id="CAL1396351.1"/>
    </source>
</evidence>
<feature type="region of interest" description="Disordered" evidence="1">
    <location>
        <begin position="70"/>
        <end position="104"/>
    </location>
</feature>
<protein>
    <submittedName>
        <fullName evidence="2">Uncharacterized protein</fullName>
    </submittedName>
</protein>